<comment type="caution">
    <text evidence="1">The sequence shown here is derived from an EMBL/GenBank/DDBJ whole genome shotgun (WGS) entry which is preliminary data.</text>
</comment>
<dbReference type="Proteomes" id="UP001642520">
    <property type="component" value="Unassembled WGS sequence"/>
</dbReference>
<name>A0ABP1NWW1_XYLVO</name>
<proteinExistence type="predicted"/>
<evidence type="ECO:0000313" key="1">
    <source>
        <dbReference type="EMBL" id="CAL7945505.1"/>
    </source>
</evidence>
<organism evidence="1 2">
    <name type="scientific">Xylocopa violacea</name>
    <name type="common">Violet carpenter bee</name>
    <name type="synonym">Apis violacea</name>
    <dbReference type="NCBI Taxonomy" id="135666"/>
    <lineage>
        <taxon>Eukaryota</taxon>
        <taxon>Metazoa</taxon>
        <taxon>Ecdysozoa</taxon>
        <taxon>Arthropoda</taxon>
        <taxon>Hexapoda</taxon>
        <taxon>Insecta</taxon>
        <taxon>Pterygota</taxon>
        <taxon>Neoptera</taxon>
        <taxon>Endopterygota</taxon>
        <taxon>Hymenoptera</taxon>
        <taxon>Apocrita</taxon>
        <taxon>Aculeata</taxon>
        <taxon>Apoidea</taxon>
        <taxon>Anthophila</taxon>
        <taxon>Apidae</taxon>
        <taxon>Xylocopa</taxon>
        <taxon>Xylocopa</taxon>
    </lineage>
</organism>
<evidence type="ECO:0000313" key="2">
    <source>
        <dbReference type="Proteomes" id="UP001642520"/>
    </source>
</evidence>
<reference evidence="1 2" key="1">
    <citation type="submission" date="2024-08" db="EMBL/GenBank/DDBJ databases">
        <authorList>
            <person name="Will J Nash"/>
            <person name="Angela Man"/>
            <person name="Seanna McTaggart"/>
            <person name="Kendall Baker"/>
            <person name="Tom Barker"/>
            <person name="Leah Catchpole"/>
            <person name="Alex Durrant"/>
            <person name="Karim Gharbi"/>
            <person name="Naomi Irish"/>
            <person name="Gemy Kaithakottil"/>
            <person name="Debby Ku"/>
            <person name="Aaliyah Providence"/>
            <person name="Felix Shaw"/>
            <person name="David Swarbreck"/>
            <person name="Chris Watkins"/>
            <person name="Ann M. McCartney"/>
            <person name="Giulio Formenti"/>
            <person name="Alice Mouton"/>
            <person name="Noel Vella"/>
            <person name="Bjorn M von Reumont"/>
            <person name="Adriana Vella"/>
            <person name="Wilfried Haerty"/>
        </authorList>
    </citation>
    <scope>NUCLEOTIDE SEQUENCE [LARGE SCALE GENOMIC DNA]</scope>
</reference>
<dbReference type="EMBL" id="CAXAJV020001293">
    <property type="protein sequence ID" value="CAL7945505.1"/>
    <property type="molecule type" value="Genomic_DNA"/>
</dbReference>
<sequence>MTRPVPLNWSYLITKLLDFYAYLPKLDHRFVIRWIDIPINDHRSFDSIREPATIARYVSLLTRRGNYCAKCSRITSLQAPHLFRARCNCIYCRYTIHEWGHRRCNVSLSRMRIDAVGPLGTALTSDYWCYVGKLLFAPTILWSLSTLETQIIMIETVRPKFTFAKRNRKINKRNKSYSKSIFSTISA</sequence>
<keyword evidence="2" id="KW-1185">Reference proteome</keyword>
<accession>A0ABP1NWW1</accession>
<protein>
    <submittedName>
        <fullName evidence="1">Uncharacterized protein</fullName>
    </submittedName>
</protein>
<gene>
    <name evidence="1" type="ORF">XYLVIOL_LOCUS7248</name>
</gene>